<feature type="domain" description="BED-type" evidence="10">
    <location>
        <begin position="33"/>
        <end position="86"/>
    </location>
</feature>
<evidence type="ECO:0000256" key="8">
    <source>
        <dbReference type="PROSITE-ProRule" id="PRU00027"/>
    </source>
</evidence>
<dbReference type="Proteomes" id="UP000708208">
    <property type="component" value="Unassembled WGS sequence"/>
</dbReference>
<evidence type="ECO:0000313" key="11">
    <source>
        <dbReference type="EMBL" id="CAG7728796.1"/>
    </source>
</evidence>
<evidence type="ECO:0000259" key="10">
    <source>
        <dbReference type="PROSITE" id="PS50808"/>
    </source>
</evidence>
<sequence>MDTSDSNENQEVVSIDVESENEGIQEKPPGPKRAKSCVYQHFTLSADNRYFKCRYCSSTLKKDPTGSTSGMRKHIQRIHKHIELNQPTDSKQQKMDSFLKKSDKQFDPEIFEDLLIRFIVATNQPFLVVNSKEFRAFASYSRNEVVIPKNDTLKSRCIARIVAITADNASNCGTLIDEFERLSNSQGSSSRTIIVCSQQSTESETCIDSQLEDSADEYSDSLGLSDDDYRYDVPAAHPQYSVYRKFGGRTTSMSIQMYPEWRGIFWQQMALAFLLSGLSPSDRIS</sequence>
<dbReference type="PROSITE" id="PS50808">
    <property type="entry name" value="ZF_BED"/>
    <property type="match status" value="1"/>
</dbReference>
<evidence type="ECO:0000313" key="12">
    <source>
        <dbReference type="Proteomes" id="UP000708208"/>
    </source>
</evidence>
<keyword evidence="2" id="KW-0479">Metal-binding</keyword>
<dbReference type="InterPro" id="IPR003656">
    <property type="entry name" value="Znf_BED"/>
</dbReference>
<dbReference type="GO" id="GO:0003677">
    <property type="term" value="F:DNA binding"/>
    <property type="evidence" value="ECO:0007669"/>
    <property type="project" value="InterPro"/>
</dbReference>
<evidence type="ECO:0000256" key="4">
    <source>
        <dbReference type="ARBA" id="ARBA00022833"/>
    </source>
</evidence>
<organism evidence="11 12">
    <name type="scientific">Allacma fusca</name>
    <dbReference type="NCBI Taxonomy" id="39272"/>
    <lineage>
        <taxon>Eukaryota</taxon>
        <taxon>Metazoa</taxon>
        <taxon>Ecdysozoa</taxon>
        <taxon>Arthropoda</taxon>
        <taxon>Hexapoda</taxon>
        <taxon>Collembola</taxon>
        <taxon>Symphypleona</taxon>
        <taxon>Sminthuridae</taxon>
        <taxon>Allacma</taxon>
    </lineage>
</organism>
<evidence type="ECO:0000256" key="9">
    <source>
        <dbReference type="SAM" id="MobiDB-lite"/>
    </source>
</evidence>
<dbReference type="OrthoDB" id="117690at2759"/>
<feature type="region of interest" description="Disordered" evidence="9">
    <location>
        <begin position="1"/>
        <end position="32"/>
    </location>
</feature>
<evidence type="ECO:0000256" key="5">
    <source>
        <dbReference type="ARBA" id="ARBA00023015"/>
    </source>
</evidence>
<keyword evidence="5" id="KW-0805">Transcription regulation</keyword>
<comment type="caution">
    <text evidence="11">The sequence shown here is derived from an EMBL/GenBank/DDBJ whole genome shotgun (WGS) entry which is preliminary data.</text>
</comment>
<dbReference type="GO" id="GO:0008270">
    <property type="term" value="F:zinc ion binding"/>
    <property type="evidence" value="ECO:0007669"/>
    <property type="project" value="UniProtKB-KW"/>
</dbReference>
<reference evidence="11" key="1">
    <citation type="submission" date="2021-06" db="EMBL/GenBank/DDBJ databases">
        <authorList>
            <person name="Hodson N. C."/>
            <person name="Mongue J. A."/>
            <person name="Jaron S. K."/>
        </authorList>
    </citation>
    <scope>NUCLEOTIDE SEQUENCE</scope>
</reference>
<dbReference type="PANTHER" id="PTHR46481">
    <property type="entry name" value="ZINC FINGER BED DOMAIN-CONTAINING PROTEIN 4"/>
    <property type="match status" value="1"/>
</dbReference>
<keyword evidence="6" id="KW-0804">Transcription</keyword>
<protein>
    <recommendedName>
        <fullName evidence="10">BED-type domain-containing protein</fullName>
    </recommendedName>
</protein>
<comment type="subcellular location">
    <subcellularLocation>
        <location evidence="1">Nucleus</location>
    </subcellularLocation>
</comment>
<dbReference type="InterPro" id="IPR052035">
    <property type="entry name" value="ZnF_BED_domain_contain"/>
</dbReference>
<feature type="compositionally biased region" description="Polar residues" evidence="9">
    <location>
        <begin position="1"/>
        <end position="12"/>
    </location>
</feature>
<keyword evidence="4" id="KW-0862">Zinc</keyword>
<keyword evidence="12" id="KW-1185">Reference proteome</keyword>
<evidence type="ECO:0000256" key="7">
    <source>
        <dbReference type="ARBA" id="ARBA00023242"/>
    </source>
</evidence>
<evidence type="ECO:0000256" key="6">
    <source>
        <dbReference type="ARBA" id="ARBA00023163"/>
    </source>
</evidence>
<keyword evidence="3 8" id="KW-0863">Zinc-finger</keyword>
<accession>A0A8J2P9R9</accession>
<evidence type="ECO:0000256" key="1">
    <source>
        <dbReference type="ARBA" id="ARBA00004123"/>
    </source>
</evidence>
<evidence type="ECO:0000256" key="2">
    <source>
        <dbReference type="ARBA" id="ARBA00022723"/>
    </source>
</evidence>
<dbReference type="GO" id="GO:0005634">
    <property type="term" value="C:nucleus"/>
    <property type="evidence" value="ECO:0007669"/>
    <property type="project" value="UniProtKB-SubCell"/>
</dbReference>
<keyword evidence="7" id="KW-0539">Nucleus</keyword>
<dbReference type="Pfam" id="PF02892">
    <property type="entry name" value="zf-BED"/>
    <property type="match status" value="1"/>
</dbReference>
<dbReference type="EMBL" id="CAJVCH010168717">
    <property type="protein sequence ID" value="CAG7728796.1"/>
    <property type="molecule type" value="Genomic_DNA"/>
</dbReference>
<name>A0A8J2P9R9_9HEXA</name>
<proteinExistence type="predicted"/>
<dbReference type="SMART" id="SM00614">
    <property type="entry name" value="ZnF_BED"/>
    <property type="match status" value="1"/>
</dbReference>
<gene>
    <name evidence="11" type="ORF">AFUS01_LOCUS17552</name>
</gene>
<evidence type="ECO:0000256" key="3">
    <source>
        <dbReference type="ARBA" id="ARBA00022771"/>
    </source>
</evidence>
<dbReference type="PANTHER" id="PTHR46481:SF10">
    <property type="entry name" value="ZINC FINGER BED DOMAIN-CONTAINING PROTEIN 39"/>
    <property type="match status" value="1"/>
</dbReference>
<dbReference type="AlphaFoldDB" id="A0A8J2P9R9"/>